<evidence type="ECO:0000313" key="3">
    <source>
        <dbReference type="Proteomes" id="UP001165541"/>
    </source>
</evidence>
<dbReference type="Proteomes" id="UP001165541">
    <property type="component" value="Unassembled WGS sequence"/>
</dbReference>
<feature type="domain" description="Endonuclease/exonuclease/phosphatase" evidence="1">
    <location>
        <begin position="7"/>
        <end position="219"/>
    </location>
</feature>
<accession>A0ABT0YTB6</accession>
<keyword evidence="3" id="KW-1185">Reference proteome</keyword>
<protein>
    <submittedName>
        <fullName evidence="2">Endonuclease/exonuclease/phosphatase family protein</fullName>
    </submittedName>
</protein>
<evidence type="ECO:0000259" key="1">
    <source>
        <dbReference type="Pfam" id="PF03372"/>
    </source>
</evidence>
<dbReference type="InterPro" id="IPR036691">
    <property type="entry name" value="Endo/exonu/phosph_ase_sf"/>
</dbReference>
<dbReference type="PANTHER" id="PTHR14859:SF15">
    <property type="entry name" value="ENDONUCLEASE_EXONUCLEASE_PHOSPHATASE DOMAIN-CONTAINING PROTEIN"/>
    <property type="match status" value="1"/>
</dbReference>
<organism evidence="2 3">
    <name type="scientific">Caldimonas mangrovi</name>
    <dbReference type="NCBI Taxonomy" id="2944811"/>
    <lineage>
        <taxon>Bacteria</taxon>
        <taxon>Pseudomonadati</taxon>
        <taxon>Pseudomonadota</taxon>
        <taxon>Betaproteobacteria</taxon>
        <taxon>Burkholderiales</taxon>
        <taxon>Sphaerotilaceae</taxon>
        <taxon>Caldimonas</taxon>
    </lineage>
</organism>
<dbReference type="SUPFAM" id="SSF56219">
    <property type="entry name" value="DNase I-like"/>
    <property type="match status" value="1"/>
</dbReference>
<dbReference type="GO" id="GO:0004519">
    <property type="term" value="F:endonuclease activity"/>
    <property type="evidence" value="ECO:0007669"/>
    <property type="project" value="UniProtKB-KW"/>
</dbReference>
<evidence type="ECO:0000313" key="2">
    <source>
        <dbReference type="EMBL" id="MCM5681996.1"/>
    </source>
</evidence>
<dbReference type="PANTHER" id="PTHR14859">
    <property type="entry name" value="CALCOFLUOR WHITE HYPERSENSITIVE PROTEIN PRECURSOR"/>
    <property type="match status" value="1"/>
</dbReference>
<dbReference type="EMBL" id="JAMKFE010000015">
    <property type="protein sequence ID" value="MCM5681996.1"/>
    <property type="molecule type" value="Genomic_DNA"/>
</dbReference>
<dbReference type="RefSeq" id="WP_251780472.1">
    <property type="nucleotide sequence ID" value="NZ_JAMKFE010000015.1"/>
</dbReference>
<dbReference type="InterPro" id="IPR051916">
    <property type="entry name" value="GPI-anchor_lipid_remodeler"/>
</dbReference>
<dbReference type="Gene3D" id="3.60.10.10">
    <property type="entry name" value="Endonuclease/exonuclease/phosphatase"/>
    <property type="match status" value="1"/>
</dbReference>
<dbReference type="PROSITE" id="PS51257">
    <property type="entry name" value="PROKAR_LIPOPROTEIN"/>
    <property type="match status" value="1"/>
</dbReference>
<keyword evidence="2" id="KW-0255">Endonuclease</keyword>
<sequence length="235" mass="25887">MSSVRLATYNIHGGVGCDGHFVPRRIADVLAELQADVIALQEVESRRTGFDMLGFLAHATGLHPIAGPTLLDAQGDYGNGLLTRHPPLAVRRLDLSWPRREPRGAIDAELRVDSAALRIVATHLGLRPAERRAQVRALLAAFEQDPVMPTVLMGDLNEWLLAGRPLRWLHRHFEKAPAPASFPSRWPIFALDRIWTKPRTLLQQVAIHATPLARVASDHLPVVATLRLDADAAPV</sequence>
<gene>
    <name evidence="2" type="ORF">M8A51_20910</name>
</gene>
<proteinExistence type="predicted"/>
<dbReference type="Pfam" id="PF03372">
    <property type="entry name" value="Exo_endo_phos"/>
    <property type="match status" value="1"/>
</dbReference>
<dbReference type="InterPro" id="IPR005135">
    <property type="entry name" value="Endo/exonuclease/phosphatase"/>
</dbReference>
<comment type="caution">
    <text evidence="2">The sequence shown here is derived from an EMBL/GenBank/DDBJ whole genome shotgun (WGS) entry which is preliminary data.</text>
</comment>
<keyword evidence="2" id="KW-0378">Hydrolase</keyword>
<reference evidence="2" key="1">
    <citation type="submission" date="2022-05" db="EMBL/GenBank/DDBJ databases">
        <title>Schlegelella sp. nov., isolated from mangrove soil.</title>
        <authorList>
            <person name="Liu Y."/>
            <person name="Ge X."/>
            <person name="Liu W."/>
        </authorList>
    </citation>
    <scope>NUCLEOTIDE SEQUENCE</scope>
    <source>
        <strain evidence="2">S2-27</strain>
    </source>
</reference>
<name>A0ABT0YTB6_9BURK</name>
<keyword evidence="2" id="KW-0540">Nuclease</keyword>